<organism evidence="12 13">
    <name type="scientific">Methanocalculus chunghsingensis</name>
    <dbReference type="NCBI Taxonomy" id="156457"/>
    <lineage>
        <taxon>Archaea</taxon>
        <taxon>Methanobacteriati</taxon>
        <taxon>Methanobacteriota</taxon>
        <taxon>Stenosarchaea group</taxon>
        <taxon>Methanomicrobia</taxon>
        <taxon>Methanomicrobiales</taxon>
        <taxon>Methanocalculaceae</taxon>
        <taxon>Methanocalculus</taxon>
    </lineage>
</organism>
<dbReference type="EC" id="2.7.13.3" evidence="2"/>
<dbReference type="Gene3D" id="3.40.50.2300">
    <property type="match status" value="1"/>
</dbReference>
<proteinExistence type="predicted"/>
<dbReference type="SUPFAM" id="SSF52172">
    <property type="entry name" value="CheY-like"/>
    <property type="match status" value="1"/>
</dbReference>
<name>A0A8J7W9U4_9EURY</name>
<dbReference type="Gene3D" id="3.30.565.10">
    <property type="entry name" value="Histidine kinase-like ATPase, C-terminal domain"/>
    <property type="match status" value="1"/>
</dbReference>
<dbReference type="SUPFAM" id="SSF55874">
    <property type="entry name" value="ATPase domain of HSP90 chaperone/DNA topoisomerase II/histidine kinase"/>
    <property type="match status" value="1"/>
</dbReference>
<evidence type="ECO:0000256" key="5">
    <source>
        <dbReference type="ARBA" id="ARBA00022777"/>
    </source>
</evidence>
<dbReference type="SUPFAM" id="SSF55785">
    <property type="entry name" value="PYP-like sensor domain (PAS domain)"/>
    <property type="match status" value="4"/>
</dbReference>
<dbReference type="InterPro" id="IPR035965">
    <property type="entry name" value="PAS-like_dom_sf"/>
</dbReference>
<feature type="domain" description="PAS" evidence="10">
    <location>
        <begin position="522"/>
        <end position="567"/>
    </location>
</feature>
<evidence type="ECO:0000259" key="11">
    <source>
        <dbReference type="PROSITE" id="PS50113"/>
    </source>
</evidence>
<keyword evidence="3 6" id="KW-0597">Phosphoprotein</keyword>
<dbReference type="Gene3D" id="3.30.450.20">
    <property type="entry name" value="PAS domain"/>
    <property type="match status" value="4"/>
</dbReference>
<dbReference type="InterPro" id="IPR036890">
    <property type="entry name" value="HATPase_C_sf"/>
</dbReference>
<evidence type="ECO:0000259" key="9">
    <source>
        <dbReference type="PROSITE" id="PS50110"/>
    </source>
</evidence>
<dbReference type="InterPro" id="IPR052162">
    <property type="entry name" value="Sensor_kinase/Photoreceptor"/>
</dbReference>
<dbReference type="InterPro" id="IPR003661">
    <property type="entry name" value="HisK_dim/P_dom"/>
</dbReference>
<evidence type="ECO:0000256" key="7">
    <source>
        <dbReference type="SAM" id="Coils"/>
    </source>
</evidence>
<dbReference type="PANTHER" id="PTHR43304:SF1">
    <property type="entry name" value="PAC DOMAIN-CONTAINING PROTEIN"/>
    <property type="match status" value="1"/>
</dbReference>
<dbReference type="OrthoDB" id="8127at2157"/>
<dbReference type="RefSeq" id="WP_211530950.1">
    <property type="nucleotide sequence ID" value="NZ_JWHL01000010.1"/>
</dbReference>
<evidence type="ECO:0000256" key="1">
    <source>
        <dbReference type="ARBA" id="ARBA00000085"/>
    </source>
</evidence>
<dbReference type="CDD" id="cd00075">
    <property type="entry name" value="HATPase"/>
    <property type="match status" value="1"/>
</dbReference>
<dbReference type="GO" id="GO:0000155">
    <property type="term" value="F:phosphorelay sensor kinase activity"/>
    <property type="evidence" value="ECO:0007669"/>
    <property type="project" value="InterPro"/>
</dbReference>
<dbReference type="Pfam" id="PF02518">
    <property type="entry name" value="HATPase_c"/>
    <property type="match status" value="1"/>
</dbReference>
<dbReference type="AlphaFoldDB" id="A0A8J7W9U4"/>
<dbReference type="Proteomes" id="UP000730161">
    <property type="component" value="Unassembled WGS sequence"/>
</dbReference>
<dbReference type="InterPro" id="IPR005467">
    <property type="entry name" value="His_kinase_dom"/>
</dbReference>
<accession>A0A8J7W9U4</accession>
<feature type="domain" description="Histidine kinase" evidence="8">
    <location>
        <begin position="761"/>
        <end position="859"/>
    </location>
</feature>
<dbReference type="PROSITE" id="PS50110">
    <property type="entry name" value="RESPONSE_REGULATORY"/>
    <property type="match status" value="1"/>
</dbReference>
<dbReference type="PROSITE" id="PS50112">
    <property type="entry name" value="PAS"/>
    <property type="match status" value="4"/>
</dbReference>
<dbReference type="SMART" id="SM00086">
    <property type="entry name" value="PAC"/>
    <property type="match status" value="2"/>
</dbReference>
<evidence type="ECO:0000313" key="12">
    <source>
        <dbReference type="EMBL" id="MBR1369255.1"/>
    </source>
</evidence>
<dbReference type="CDD" id="cd00082">
    <property type="entry name" value="HisKA"/>
    <property type="match status" value="1"/>
</dbReference>
<dbReference type="NCBIfam" id="TIGR00229">
    <property type="entry name" value="sensory_box"/>
    <property type="match status" value="4"/>
</dbReference>
<reference evidence="12" key="1">
    <citation type="submission" date="2014-12" db="EMBL/GenBank/DDBJ databases">
        <authorList>
            <person name="Huang H.-H."/>
            <person name="Chen S.-C."/>
            <person name="Lai M.-C."/>
        </authorList>
    </citation>
    <scope>NUCLEOTIDE SEQUENCE</scope>
    <source>
        <strain evidence="12">K1F9705b</strain>
    </source>
</reference>
<dbReference type="PROSITE" id="PS50113">
    <property type="entry name" value="PAC"/>
    <property type="match status" value="2"/>
</dbReference>
<dbReference type="Pfam" id="PF08448">
    <property type="entry name" value="PAS_4"/>
    <property type="match status" value="1"/>
</dbReference>
<comment type="caution">
    <text evidence="12">The sequence shown here is derived from an EMBL/GenBank/DDBJ whole genome shotgun (WGS) entry which is preliminary data.</text>
</comment>
<evidence type="ECO:0000313" key="13">
    <source>
        <dbReference type="Proteomes" id="UP000730161"/>
    </source>
</evidence>
<feature type="domain" description="PAS" evidence="10">
    <location>
        <begin position="144"/>
        <end position="189"/>
    </location>
</feature>
<evidence type="ECO:0000256" key="6">
    <source>
        <dbReference type="PROSITE-ProRule" id="PRU00169"/>
    </source>
</evidence>
<dbReference type="InterPro" id="IPR000014">
    <property type="entry name" value="PAS"/>
</dbReference>
<dbReference type="PANTHER" id="PTHR43304">
    <property type="entry name" value="PHYTOCHROME-LIKE PROTEIN CPH1"/>
    <property type="match status" value="1"/>
</dbReference>
<dbReference type="SMART" id="SM00448">
    <property type="entry name" value="REC"/>
    <property type="match status" value="1"/>
</dbReference>
<evidence type="ECO:0000256" key="3">
    <source>
        <dbReference type="ARBA" id="ARBA00022553"/>
    </source>
</evidence>
<dbReference type="SMART" id="SM00387">
    <property type="entry name" value="HATPase_c"/>
    <property type="match status" value="1"/>
</dbReference>
<keyword evidence="13" id="KW-1185">Reference proteome</keyword>
<evidence type="ECO:0000259" key="8">
    <source>
        <dbReference type="PROSITE" id="PS50109"/>
    </source>
</evidence>
<feature type="coiled-coil region" evidence="7">
    <location>
        <begin position="253"/>
        <end position="284"/>
    </location>
</feature>
<protein>
    <recommendedName>
        <fullName evidence="2">histidine kinase</fullName>
        <ecNumber evidence="2">2.7.13.3</ecNumber>
    </recommendedName>
</protein>
<dbReference type="CDD" id="cd00130">
    <property type="entry name" value="PAS"/>
    <property type="match status" value="4"/>
</dbReference>
<dbReference type="InterPro" id="IPR011006">
    <property type="entry name" value="CheY-like_superfamily"/>
</dbReference>
<dbReference type="SMART" id="SM00091">
    <property type="entry name" value="PAS"/>
    <property type="match status" value="4"/>
</dbReference>
<dbReference type="Pfam" id="PF00072">
    <property type="entry name" value="Response_reg"/>
    <property type="match status" value="1"/>
</dbReference>
<dbReference type="InterPro" id="IPR013656">
    <property type="entry name" value="PAS_4"/>
</dbReference>
<feature type="domain" description="Response regulatory" evidence="9">
    <location>
        <begin position="12"/>
        <end position="128"/>
    </location>
</feature>
<dbReference type="InterPro" id="IPR003594">
    <property type="entry name" value="HATPase_dom"/>
</dbReference>
<feature type="domain" description="PAC" evidence="11">
    <location>
        <begin position="217"/>
        <end position="269"/>
    </location>
</feature>
<feature type="domain" description="PAS" evidence="10">
    <location>
        <begin position="277"/>
        <end position="319"/>
    </location>
</feature>
<dbReference type="PROSITE" id="PS50109">
    <property type="entry name" value="HIS_KIN"/>
    <property type="match status" value="1"/>
</dbReference>
<gene>
    <name evidence="12" type="ORF">RJ53_06995</name>
</gene>
<evidence type="ECO:0000259" key="10">
    <source>
        <dbReference type="PROSITE" id="PS50112"/>
    </source>
</evidence>
<sequence length="866" mass="96985">MHPSGTDQGQVSLLYVDDEPSLLELGKIYLEKTGDFSVTTALSGEDALRILADHPFDVIVSDYQMPGGMDGIAFLRHLRSAGDGTPFIIFTGKGREEVVIEALNGGADFYLQKGGNPKAQFAELSNKILYAICRKRAEERLAHSHDLMRYIIEHNNAAVAVHDRDLRYIFVSQRYLDTYGVTEANVIGRHHYEVFPDLPWKWREIHRKVLAGEGVFRADEDPYPRSDGGTDWTRWECRPWYESDGSIGGLIVYTEIITERKLAEDELRRKNEELADEKALLEAIFSSVPGMFYLYDSEGHLIRWNAHHETMTGYSPEELSKMQLLDWFSGDATSQAEVLEGVRRITTEGFGEAEADLQKKDGTTIPMYFTVCPLTLHGRQYFTGVGIDTTRLKRAEQEFLLKDAAIESSNNGIAITDLDGILTYVNPAFLSLWGYAGSEEVIGRPATSFWVSEKAAEDVIAMEKRDGTWSGELKGLRKDGSPIDIQLSASLVHDASGLPVAMMGSFIDITERKRAETALRESEEKFRTLFETMAPGVFYQKSDGTPIDINSAALRMFGVTREQFMGRDSYDPRWKVVSENGVHLPPEQHPSMIALRSGIAVRDTVLGVFNPMKDDMTWILINATPQFREGETTPYQVFVTMSDITGVKAAEKALHSANRKLQILSRVTRHDIQNRIMSLQGYLALAEDLGENPEQRKYLDEVKRASTIIQDQIAFTGHYEDVGMGRPTWIPLSMVIGTIEKTRIPIRNHCSNLSIFADPMLEKVFANLLDNTVRYADGATGIDIRCEERDGDLLIIWEDDGPGIPDDQKELIFERGFGKNTGFGLFLAVEIVSITGITLCETGIYGRGARFEMQVPKGGWTASSSP</sequence>
<feature type="modified residue" description="4-aspartylphosphate" evidence="6">
    <location>
        <position position="62"/>
    </location>
</feature>
<dbReference type="InterPro" id="IPR001610">
    <property type="entry name" value="PAC"/>
</dbReference>
<feature type="domain" description="PAS" evidence="10">
    <location>
        <begin position="405"/>
        <end position="439"/>
    </location>
</feature>
<keyword evidence="7" id="KW-0175">Coiled coil</keyword>
<feature type="domain" description="PAC" evidence="11">
    <location>
        <begin position="469"/>
        <end position="521"/>
    </location>
</feature>
<dbReference type="InterPro" id="IPR001789">
    <property type="entry name" value="Sig_transdc_resp-reg_receiver"/>
</dbReference>
<dbReference type="Pfam" id="PF13188">
    <property type="entry name" value="PAS_8"/>
    <property type="match status" value="1"/>
</dbReference>
<evidence type="ECO:0000256" key="4">
    <source>
        <dbReference type="ARBA" id="ARBA00022679"/>
    </source>
</evidence>
<dbReference type="CDD" id="cd00156">
    <property type="entry name" value="REC"/>
    <property type="match status" value="1"/>
</dbReference>
<dbReference type="EMBL" id="JWHL01000010">
    <property type="protein sequence ID" value="MBR1369255.1"/>
    <property type="molecule type" value="Genomic_DNA"/>
</dbReference>
<dbReference type="InterPro" id="IPR000700">
    <property type="entry name" value="PAS-assoc_C"/>
</dbReference>
<keyword evidence="5" id="KW-0418">Kinase</keyword>
<dbReference type="Pfam" id="PF13426">
    <property type="entry name" value="PAS_9"/>
    <property type="match status" value="2"/>
</dbReference>
<evidence type="ECO:0000256" key="2">
    <source>
        <dbReference type="ARBA" id="ARBA00012438"/>
    </source>
</evidence>
<keyword evidence="4" id="KW-0808">Transferase</keyword>
<comment type="catalytic activity">
    <reaction evidence="1">
        <text>ATP + protein L-histidine = ADP + protein N-phospho-L-histidine.</text>
        <dbReference type="EC" id="2.7.13.3"/>
    </reaction>
</comment>